<dbReference type="Proteomes" id="UP000249949">
    <property type="component" value="Chromosome"/>
</dbReference>
<evidence type="ECO:0000313" key="1">
    <source>
        <dbReference type="EMBL" id="ARS64147.1"/>
    </source>
</evidence>
<dbReference type="EMBL" id="CP021324">
    <property type="protein sequence ID" value="ARS64147.1"/>
    <property type="molecule type" value="Genomic_DNA"/>
</dbReference>
<dbReference type="GO" id="GO:0003676">
    <property type="term" value="F:nucleic acid binding"/>
    <property type="evidence" value="ECO:0007669"/>
    <property type="project" value="InterPro"/>
</dbReference>
<dbReference type="Gene3D" id="3.30.420.10">
    <property type="entry name" value="Ribonuclease H-like superfamily/Ribonuclease H"/>
    <property type="match status" value="1"/>
</dbReference>
<proteinExistence type="predicted"/>
<keyword evidence="2" id="KW-1185">Reference proteome</keyword>
<organism evidence="1 2">
    <name type="scientific">Candidatus Nitrosomarinus catalinensis</name>
    <dbReference type="NCBI Taxonomy" id="1898749"/>
    <lineage>
        <taxon>Archaea</taxon>
        <taxon>Nitrososphaerota</taxon>
        <taxon>Nitrososphaeria</taxon>
        <taxon>Nitrosopumilales</taxon>
        <taxon>Nitrosopumilaceae</taxon>
        <taxon>Candidatus Nitrosomarinus</taxon>
    </lineage>
</organism>
<name>A0A2Z2HJ64_9ARCH</name>
<sequence length="123" mass="15022">MYFDGDLKKISWVIHTETKKFSQNREHIEKYRDKITKIQSKYIALHIALFWGIGTFKIKNEDYVKIKLDEEIMYNQLNSKMKTNDEFIKNKIKFIQSFIKQRKLRIHFEKIDTKNNLSNKFLK</sequence>
<reference evidence="1 2" key="1">
    <citation type="journal article" date="2017" name="Environ. Microbiol.">
        <title>Genome and epigenome of a novel marine Thaumarchaeota strain suggest viral infection, phosphorothioation DNA modification and multiple restriction systems.</title>
        <authorList>
            <person name="Ahlgren N.A."/>
            <person name="Chen Y."/>
            <person name="Needham D.M."/>
            <person name="Parada A.E."/>
            <person name="Sachdeva R."/>
            <person name="Trinh V."/>
            <person name="Chen T."/>
            <person name="Fuhrman J.A."/>
        </authorList>
    </citation>
    <scope>NUCLEOTIDE SEQUENCE [LARGE SCALE GENOMIC DNA]</scope>
    <source>
        <strain evidence="1 2">SPOT01</strain>
    </source>
</reference>
<dbReference type="InterPro" id="IPR036397">
    <property type="entry name" value="RNaseH_sf"/>
</dbReference>
<protein>
    <submittedName>
        <fullName evidence="1">Uncharacterized protein</fullName>
    </submittedName>
</protein>
<dbReference type="AlphaFoldDB" id="A0A2Z2HJ64"/>
<accession>A0A2Z2HJ64</accession>
<gene>
    <name evidence="1" type="ORF">NMSP_0526</name>
</gene>
<dbReference type="KEGG" id="nct:NMSP_0526"/>
<evidence type="ECO:0000313" key="2">
    <source>
        <dbReference type="Proteomes" id="UP000249949"/>
    </source>
</evidence>